<sequence>MFGSLLYSWNLFDINFRSLRIELAGRVKTAFPMFTGALCLHFGMLRGLAADLQLCPAWAKQLEELQEEPEDDTAEGGGATIQALDAG</sequence>
<accession>A0A1Q9CQJ9</accession>
<evidence type="ECO:0000313" key="2">
    <source>
        <dbReference type="EMBL" id="OLP85208.1"/>
    </source>
</evidence>
<proteinExistence type="predicted"/>
<name>A0A1Q9CQJ9_SYMMI</name>
<organism evidence="2 3">
    <name type="scientific">Symbiodinium microadriaticum</name>
    <name type="common">Dinoflagellate</name>
    <name type="synonym">Zooxanthella microadriatica</name>
    <dbReference type="NCBI Taxonomy" id="2951"/>
    <lineage>
        <taxon>Eukaryota</taxon>
        <taxon>Sar</taxon>
        <taxon>Alveolata</taxon>
        <taxon>Dinophyceae</taxon>
        <taxon>Suessiales</taxon>
        <taxon>Symbiodiniaceae</taxon>
        <taxon>Symbiodinium</taxon>
    </lineage>
</organism>
<dbReference type="AlphaFoldDB" id="A0A1Q9CQJ9"/>
<reference evidence="2 3" key="1">
    <citation type="submission" date="2016-02" db="EMBL/GenBank/DDBJ databases">
        <title>Genome analysis of coral dinoflagellate symbionts highlights evolutionary adaptations to a symbiotic lifestyle.</title>
        <authorList>
            <person name="Aranda M."/>
            <person name="Li Y."/>
            <person name="Liew Y.J."/>
            <person name="Baumgarten S."/>
            <person name="Simakov O."/>
            <person name="Wilson M."/>
            <person name="Piel J."/>
            <person name="Ashoor H."/>
            <person name="Bougouffa S."/>
            <person name="Bajic V.B."/>
            <person name="Ryu T."/>
            <person name="Ravasi T."/>
            <person name="Bayer T."/>
            <person name="Micklem G."/>
            <person name="Kim H."/>
            <person name="Bhak J."/>
            <person name="Lajeunesse T.C."/>
            <person name="Voolstra C.R."/>
        </authorList>
    </citation>
    <scope>NUCLEOTIDE SEQUENCE [LARGE SCALE GENOMIC DNA]</scope>
    <source>
        <strain evidence="2 3">CCMP2467</strain>
    </source>
</reference>
<evidence type="ECO:0000256" key="1">
    <source>
        <dbReference type="SAM" id="MobiDB-lite"/>
    </source>
</evidence>
<keyword evidence="3" id="KW-1185">Reference proteome</keyword>
<evidence type="ECO:0000313" key="3">
    <source>
        <dbReference type="Proteomes" id="UP000186817"/>
    </source>
</evidence>
<comment type="caution">
    <text evidence="2">The sequence shown here is derived from an EMBL/GenBank/DDBJ whole genome shotgun (WGS) entry which is preliminary data.</text>
</comment>
<dbReference type="Proteomes" id="UP000186817">
    <property type="component" value="Unassembled WGS sequence"/>
</dbReference>
<dbReference type="EMBL" id="LSRX01000988">
    <property type="protein sequence ID" value="OLP85208.1"/>
    <property type="molecule type" value="Genomic_DNA"/>
</dbReference>
<gene>
    <name evidence="2" type="ORF">AK812_SmicGene33820</name>
</gene>
<feature type="compositionally biased region" description="Acidic residues" evidence="1">
    <location>
        <begin position="65"/>
        <end position="74"/>
    </location>
</feature>
<feature type="region of interest" description="Disordered" evidence="1">
    <location>
        <begin position="65"/>
        <end position="87"/>
    </location>
</feature>
<protein>
    <submittedName>
        <fullName evidence="2">Uncharacterized protein</fullName>
    </submittedName>
</protein>